<dbReference type="EMBL" id="QCYK01000001">
    <property type="protein sequence ID" value="PUZ28436.1"/>
    <property type="molecule type" value="Genomic_DNA"/>
</dbReference>
<dbReference type="Gene3D" id="3.40.630.30">
    <property type="match status" value="1"/>
</dbReference>
<dbReference type="OrthoDB" id="9811523at2"/>
<dbReference type="Pfam" id="PF13302">
    <property type="entry name" value="Acetyltransf_3"/>
    <property type="match status" value="1"/>
</dbReference>
<dbReference type="SUPFAM" id="SSF55729">
    <property type="entry name" value="Acyl-CoA N-acyltransferases (Nat)"/>
    <property type="match status" value="1"/>
</dbReference>
<dbReference type="GO" id="GO:1990189">
    <property type="term" value="F:protein N-terminal-serine acetyltransferase activity"/>
    <property type="evidence" value="ECO:0007669"/>
    <property type="project" value="TreeGrafter"/>
</dbReference>
<dbReference type="InterPro" id="IPR000182">
    <property type="entry name" value="GNAT_dom"/>
</dbReference>
<evidence type="ECO:0000313" key="2">
    <source>
        <dbReference type="EMBL" id="PUZ28436.1"/>
    </source>
</evidence>
<dbReference type="PANTHER" id="PTHR43441">
    <property type="entry name" value="RIBOSOMAL-PROTEIN-SERINE ACETYLTRANSFERASE"/>
    <property type="match status" value="1"/>
</dbReference>
<protein>
    <recommendedName>
        <fullName evidence="1">N-acetyltransferase domain-containing protein</fullName>
    </recommendedName>
</protein>
<proteinExistence type="predicted"/>
<name>A0A2T7BL99_9BACT</name>
<dbReference type="AlphaFoldDB" id="A0A2T7BL99"/>
<reference evidence="2 3" key="1">
    <citation type="submission" date="2018-04" db="EMBL/GenBank/DDBJ databases">
        <title>Chitinophaga fuyangensis sp. nov., isolated from soil in a chemical factory.</title>
        <authorList>
            <person name="Chen K."/>
        </authorList>
    </citation>
    <scope>NUCLEOTIDE SEQUENCE [LARGE SCALE GENOMIC DNA]</scope>
    <source>
        <strain evidence="2 3">LY-1</strain>
    </source>
</reference>
<keyword evidence="3" id="KW-1185">Reference proteome</keyword>
<dbReference type="RefSeq" id="WP_108685075.1">
    <property type="nucleotide sequence ID" value="NZ_QCYK01000001.1"/>
</dbReference>
<sequence length="184" mass="21403">MLEIKVNDQLSLRQLEPADAPLVYGQIDYSRKTLRKFLPWVDYNLKEDHSLRFIELMQRKAEEQDAIAFGMFKDAALCGVMDLHNWDHSLQKAEIGYWLGEAYRGQGIALACCHRLMQFGFEELHLNKIEIRFALQNERSSRIPIRLGFAREGILRHSAKLHGQLVDMVVMGMLKQDFKPMPDK</sequence>
<dbReference type="InterPro" id="IPR016181">
    <property type="entry name" value="Acyl_CoA_acyltransferase"/>
</dbReference>
<dbReference type="PANTHER" id="PTHR43441:SF12">
    <property type="entry name" value="RIBOSOMAL N-ACETYLTRANSFERASE YDAF-RELATED"/>
    <property type="match status" value="1"/>
</dbReference>
<comment type="caution">
    <text evidence="2">The sequence shown here is derived from an EMBL/GenBank/DDBJ whole genome shotgun (WGS) entry which is preliminary data.</text>
</comment>
<dbReference type="InterPro" id="IPR051908">
    <property type="entry name" value="Ribosomal_N-acetyltransferase"/>
</dbReference>
<accession>A0A2T7BL99</accession>
<evidence type="ECO:0000259" key="1">
    <source>
        <dbReference type="PROSITE" id="PS51186"/>
    </source>
</evidence>
<dbReference type="PROSITE" id="PS51186">
    <property type="entry name" value="GNAT"/>
    <property type="match status" value="1"/>
</dbReference>
<evidence type="ECO:0000313" key="3">
    <source>
        <dbReference type="Proteomes" id="UP000244450"/>
    </source>
</evidence>
<dbReference type="Proteomes" id="UP000244450">
    <property type="component" value="Unassembled WGS sequence"/>
</dbReference>
<feature type="domain" description="N-acetyltransferase" evidence="1">
    <location>
        <begin position="10"/>
        <end position="176"/>
    </location>
</feature>
<dbReference type="GO" id="GO:0005737">
    <property type="term" value="C:cytoplasm"/>
    <property type="evidence" value="ECO:0007669"/>
    <property type="project" value="TreeGrafter"/>
</dbReference>
<dbReference type="GO" id="GO:0008999">
    <property type="term" value="F:protein-N-terminal-alanine acetyltransferase activity"/>
    <property type="evidence" value="ECO:0007669"/>
    <property type="project" value="TreeGrafter"/>
</dbReference>
<organism evidence="2 3">
    <name type="scientific">Chitinophaga parva</name>
    <dbReference type="NCBI Taxonomy" id="2169414"/>
    <lineage>
        <taxon>Bacteria</taxon>
        <taxon>Pseudomonadati</taxon>
        <taxon>Bacteroidota</taxon>
        <taxon>Chitinophagia</taxon>
        <taxon>Chitinophagales</taxon>
        <taxon>Chitinophagaceae</taxon>
        <taxon>Chitinophaga</taxon>
    </lineage>
</organism>
<gene>
    <name evidence="2" type="ORF">DCC81_02830</name>
</gene>